<evidence type="ECO:0000256" key="2">
    <source>
        <dbReference type="ARBA" id="ARBA00022473"/>
    </source>
</evidence>
<keyword evidence="2" id="KW-0217">Developmental protein</keyword>
<dbReference type="PANTHER" id="PTHR10489:SF953">
    <property type="entry name" value="APELIN RECEPTOR"/>
    <property type="match status" value="1"/>
</dbReference>
<feature type="transmembrane region" description="Helical" evidence="14">
    <location>
        <begin position="97"/>
        <end position="116"/>
    </location>
</feature>
<feature type="transmembrane region" description="Helical" evidence="14">
    <location>
        <begin position="137"/>
        <end position="158"/>
    </location>
</feature>
<keyword evidence="4 13" id="KW-0812">Transmembrane</keyword>
<keyword evidence="10" id="KW-0325">Glycoprotein</keyword>
<dbReference type="InterPro" id="IPR000276">
    <property type="entry name" value="GPCR_Rhodpsn"/>
</dbReference>
<dbReference type="PROSITE" id="PS00237">
    <property type="entry name" value="G_PROTEIN_RECEP_F1_1"/>
    <property type="match status" value="1"/>
</dbReference>
<reference evidence="16 17" key="1">
    <citation type="submission" date="2024-09" db="EMBL/GenBank/DDBJ databases">
        <title>A chromosome-level genome assembly of Gray's grenadier anchovy, Coilia grayii.</title>
        <authorList>
            <person name="Fu Z."/>
        </authorList>
    </citation>
    <scope>NUCLEOTIDE SEQUENCE [LARGE SCALE GENOMIC DNA]</scope>
    <source>
        <strain evidence="16">G4</strain>
        <tissue evidence="16">Muscle</tissue>
    </source>
</reference>
<keyword evidence="6 13" id="KW-0297">G-protein coupled receptor</keyword>
<name>A0ABD1JVY4_9TELE</name>
<keyword evidence="9 13" id="KW-0675">Receptor</keyword>
<feature type="transmembrane region" description="Helical" evidence="14">
    <location>
        <begin position="237"/>
        <end position="260"/>
    </location>
</feature>
<dbReference type="PROSITE" id="PS50262">
    <property type="entry name" value="G_PROTEIN_RECEP_F1_2"/>
    <property type="match status" value="1"/>
</dbReference>
<keyword evidence="3" id="KW-1003">Cell membrane</keyword>
<evidence type="ECO:0000256" key="12">
    <source>
        <dbReference type="ARBA" id="ARBA00023224"/>
    </source>
</evidence>
<evidence type="ECO:0000256" key="10">
    <source>
        <dbReference type="ARBA" id="ARBA00023180"/>
    </source>
</evidence>
<evidence type="ECO:0000256" key="9">
    <source>
        <dbReference type="ARBA" id="ARBA00023170"/>
    </source>
</evidence>
<dbReference type="PRINTS" id="PR01157">
    <property type="entry name" value="P2YPURNOCPTR"/>
</dbReference>
<dbReference type="GO" id="GO:0005886">
    <property type="term" value="C:plasma membrane"/>
    <property type="evidence" value="ECO:0007669"/>
    <property type="project" value="UniProtKB-SubCell"/>
</dbReference>
<dbReference type="PRINTS" id="PR00237">
    <property type="entry name" value="GPCRRHODOPSN"/>
</dbReference>
<evidence type="ECO:0000256" key="1">
    <source>
        <dbReference type="ARBA" id="ARBA00004236"/>
    </source>
</evidence>
<evidence type="ECO:0000256" key="4">
    <source>
        <dbReference type="ARBA" id="ARBA00022692"/>
    </source>
</evidence>
<feature type="domain" description="G-protein coupled receptors family 1 profile" evidence="15">
    <location>
        <begin position="37"/>
        <end position="299"/>
    </location>
</feature>
<dbReference type="AlphaFoldDB" id="A0ABD1JVY4"/>
<organism evidence="16 17">
    <name type="scientific">Coilia grayii</name>
    <name type="common">Gray's grenadier anchovy</name>
    <dbReference type="NCBI Taxonomy" id="363190"/>
    <lineage>
        <taxon>Eukaryota</taxon>
        <taxon>Metazoa</taxon>
        <taxon>Chordata</taxon>
        <taxon>Craniata</taxon>
        <taxon>Vertebrata</taxon>
        <taxon>Euteleostomi</taxon>
        <taxon>Actinopterygii</taxon>
        <taxon>Neopterygii</taxon>
        <taxon>Teleostei</taxon>
        <taxon>Clupei</taxon>
        <taxon>Clupeiformes</taxon>
        <taxon>Clupeoidei</taxon>
        <taxon>Engraulidae</taxon>
        <taxon>Coilinae</taxon>
        <taxon>Coilia</taxon>
    </lineage>
</organism>
<keyword evidence="12 13" id="KW-0807">Transducer</keyword>
<feature type="transmembrane region" description="Helical" evidence="14">
    <location>
        <begin position="192"/>
        <end position="217"/>
    </location>
</feature>
<comment type="subcellular location">
    <subcellularLocation>
        <location evidence="1">Cell membrane</location>
    </subcellularLocation>
</comment>
<keyword evidence="8" id="KW-1015">Disulfide bond</keyword>
<evidence type="ECO:0000313" key="16">
    <source>
        <dbReference type="EMBL" id="KAL2091022.1"/>
    </source>
</evidence>
<evidence type="ECO:0000256" key="8">
    <source>
        <dbReference type="ARBA" id="ARBA00023157"/>
    </source>
</evidence>
<dbReference type="Proteomes" id="UP001591681">
    <property type="component" value="Unassembled WGS sequence"/>
</dbReference>
<keyword evidence="17" id="KW-1185">Reference proteome</keyword>
<gene>
    <name evidence="16" type="ORF">ACEWY4_013285</name>
</gene>
<keyword evidence="11" id="KW-0306">Gastrulation</keyword>
<evidence type="ECO:0000256" key="13">
    <source>
        <dbReference type="RuleBase" id="RU000688"/>
    </source>
</evidence>
<feature type="transmembrane region" description="Helical" evidence="14">
    <location>
        <begin position="280"/>
        <end position="302"/>
    </location>
</feature>
<dbReference type="GO" id="GO:0004930">
    <property type="term" value="F:G protein-coupled receptor activity"/>
    <property type="evidence" value="ECO:0007669"/>
    <property type="project" value="UniProtKB-KW"/>
</dbReference>
<feature type="transmembrane region" description="Helical" evidence="14">
    <location>
        <begin position="58"/>
        <end position="77"/>
    </location>
</feature>
<comment type="caution">
    <text evidence="16">The sequence shown here is derived from an EMBL/GenBank/DDBJ whole genome shotgun (WGS) entry which is preliminary data.</text>
</comment>
<dbReference type="Gene3D" id="1.20.1070.10">
    <property type="entry name" value="Rhodopsin 7-helix transmembrane proteins"/>
    <property type="match status" value="1"/>
</dbReference>
<sequence length="326" mass="37355">MAYITGNRTLCEYEVWAPSHILIPVLHVIICILGLSGNGIVIFFLWRSRSKWRAVDIYIGNLALADFIFLLNLPLWATYEALEYHWIFGRALCKLSNFLWLVNMYASIFFLTCLSLHRYLAIVHPQDSSRLLTRSHVHISLAFIWPLAGLLSVPELVFNNTFEKDNRTECSMDFSVVTGEASKLRWDASLDIMNLTLGFALPLLAVIVCYSGIAFTLARHFHVEHRDDERMWRLLKIISLLVLVFSVCWMPYHVVTIVYSLSKLGPVPPSCGILFFHDLVYPYVECLAYANSCLNPFLYAFCDPRFRLKCLHLLHLKSDPPSGSTS</sequence>
<dbReference type="SUPFAM" id="SSF81321">
    <property type="entry name" value="Family A G protein-coupled receptor-like"/>
    <property type="match status" value="1"/>
</dbReference>
<evidence type="ECO:0000256" key="11">
    <source>
        <dbReference type="ARBA" id="ARBA00023218"/>
    </source>
</evidence>
<dbReference type="PANTHER" id="PTHR10489">
    <property type="entry name" value="CELL ADHESION MOLECULE"/>
    <property type="match status" value="1"/>
</dbReference>
<proteinExistence type="inferred from homology"/>
<dbReference type="InterPro" id="IPR050119">
    <property type="entry name" value="CCR1-9-like"/>
</dbReference>
<evidence type="ECO:0000313" key="17">
    <source>
        <dbReference type="Proteomes" id="UP001591681"/>
    </source>
</evidence>
<keyword evidence="5 14" id="KW-1133">Transmembrane helix</keyword>
<evidence type="ECO:0000256" key="7">
    <source>
        <dbReference type="ARBA" id="ARBA00023136"/>
    </source>
</evidence>
<protein>
    <recommendedName>
        <fullName evidence="15">G-protein coupled receptors family 1 profile domain-containing protein</fullName>
    </recommendedName>
</protein>
<evidence type="ECO:0000256" key="14">
    <source>
        <dbReference type="SAM" id="Phobius"/>
    </source>
</evidence>
<dbReference type="InterPro" id="IPR017452">
    <property type="entry name" value="GPCR_Rhodpsn_7TM"/>
</dbReference>
<evidence type="ECO:0000256" key="3">
    <source>
        <dbReference type="ARBA" id="ARBA00022475"/>
    </source>
</evidence>
<accession>A0ABD1JVY4</accession>
<feature type="transmembrane region" description="Helical" evidence="14">
    <location>
        <begin position="21"/>
        <end position="46"/>
    </location>
</feature>
<comment type="similarity">
    <text evidence="13">Belongs to the G-protein coupled receptor 1 family.</text>
</comment>
<evidence type="ECO:0000259" key="15">
    <source>
        <dbReference type="PROSITE" id="PS50262"/>
    </source>
</evidence>
<keyword evidence="7 14" id="KW-0472">Membrane</keyword>
<dbReference type="GO" id="GO:0007369">
    <property type="term" value="P:gastrulation"/>
    <property type="evidence" value="ECO:0007669"/>
    <property type="project" value="UniProtKB-KW"/>
</dbReference>
<dbReference type="Pfam" id="PF00001">
    <property type="entry name" value="7tm_1"/>
    <property type="match status" value="1"/>
</dbReference>
<dbReference type="EMBL" id="JBHFQA010000011">
    <property type="protein sequence ID" value="KAL2091022.1"/>
    <property type="molecule type" value="Genomic_DNA"/>
</dbReference>
<evidence type="ECO:0000256" key="6">
    <source>
        <dbReference type="ARBA" id="ARBA00023040"/>
    </source>
</evidence>
<evidence type="ECO:0000256" key="5">
    <source>
        <dbReference type="ARBA" id="ARBA00022989"/>
    </source>
</evidence>